<organism evidence="2">
    <name type="scientific">marine metagenome</name>
    <dbReference type="NCBI Taxonomy" id="408172"/>
    <lineage>
        <taxon>unclassified sequences</taxon>
        <taxon>metagenomes</taxon>
        <taxon>ecological metagenomes</taxon>
    </lineage>
</organism>
<keyword evidence="1" id="KW-1133">Transmembrane helix</keyword>
<dbReference type="AlphaFoldDB" id="A0A382DE32"/>
<feature type="transmembrane region" description="Helical" evidence="1">
    <location>
        <begin position="40"/>
        <end position="64"/>
    </location>
</feature>
<evidence type="ECO:0000313" key="2">
    <source>
        <dbReference type="EMBL" id="SVB35917.1"/>
    </source>
</evidence>
<gene>
    <name evidence="2" type="ORF">METZ01_LOCUS188771</name>
</gene>
<sequence>MSDSHDSPTITTLIRMFYFVGGVLVLGTLITVLIDVMFETTLLIASVIGLSIAVVKSSFVVAIFMHYKWDKKLIMITWTMVLTFIFFAGMMGLIMWADGDIPHLSRTEVPVFWVVAAALFGLALPASFTILTVKLLSEPAPVEAVAPKAKRVSKKKKS</sequence>
<feature type="transmembrane region" description="Helical" evidence="1">
    <location>
        <begin position="76"/>
        <end position="97"/>
    </location>
</feature>
<protein>
    <submittedName>
        <fullName evidence="2">Uncharacterized protein</fullName>
    </submittedName>
</protein>
<keyword evidence="1" id="KW-0472">Membrane</keyword>
<name>A0A382DE32_9ZZZZ</name>
<reference evidence="2" key="1">
    <citation type="submission" date="2018-05" db="EMBL/GenBank/DDBJ databases">
        <authorList>
            <person name="Lanie J.A."/>
            <person name="Ng W.-L."/>
            <person name="Kazmierczak K.M."/>
            <person name="Andrzejewski T.M."/>
            <person name="Davidsen T.M."/>
            <person name="Wayne K.J."/>
            <person name="Tettelin H."/>
            <person name="Glass J.I."/>
            <person name="Rusch D."/>
            <person name="Podicherti R."/>
            <person name="Tsui H.-C.T."/>
            <person name="Winkler M.E."/>
        </authorList>
    </citation>
    <scope>NUCLEOTIDE SEQUENCE</scope>
</reference>
<evidence type="ECO:0000256" key="1">
    <source>
        <dbReference type="SAM" id="Phobius"/>
    </source>
</evidence>
<feature type="transmembrane region" description="Helical" evidence="1">
    <location>
        <begin position="109"/>
        <end position="131"/>
    </location>
</feature>
<dbReference type="EMBL" id="UINC01038626">
    <property type="protein sequence ID" value="SVB35917.1"/>
    <property type="molecule type" value="Genomic_DNA"/>
</dbReference>
<keyword evidence="1" id="KW-0812">Transmembrane</keyword>
<accession>A0A382DE32</accession>
<feature type="transmembrane region" description="Helical" evidence="1">
    <location>
        <begin position="12"/>
        <end position="34"/>
    </location>
</feature>
<proteinExistence type="predicted"/>